<evidence type="ECO:0000256" key="1">
    <source>
        <dbReference type="SAM" id="Phobius"/>
    </source>
</evidence>
<accession>A0A2T0BB60</accession>
<dbReference type="EMBL" id="PVXQ01000035">
    <property type="protein sequence ID" value="PRR81130.1"/>
    <property type="molecule type" value="Genomic_DNA"/>
</dbReference>
<feature type="transmembrane region" description="Helical" evidence="1">
    <location>
        <begin position="70"/>
        <end position="90"/>
    </location>
</feature>
<protein>
    <submittedName>
        <fullName evidence="2">Uncharacterized protein</fullName>
    </submittedName>
</protein>
<feature type="transmembrane region" description="Helical" evidence="1">
    <location>
        <begin position="34"/>
        <end position="58"/>
    </location>
</feature>
<gene>
    <name evidence="2" type="ORF">CLVI_27220</name>
</gene>
<dbReference type="Proteomes" id="UP000239471">
    <property type="component" value="Unassembled WGS sequence"/>
</dbReference>
<name>A0A2T0BB60_9CLOT</name>
<organism evidence="2 3">
    <name type="scientific">Clostridium vincentii</name>
    <dbReference type="NCBI Taxonomy" id="52704"/>
    <lineage>
        <taxon>Bacteria</taxon>
        <taxon>Bacillati</taxon>
        <taxon>Bacillota</taxon>
        <taxon>Clostridia</taxon>
        <taxon>Eubacteriales</taxon>
        <taxon>Clostridiaceae</taxon>
        <taxon>Clostridium</taxon>
    </lineage>
</organism>
<keyword evidence="1" id="KW-0812">Transmembrane</keyword>
<sequence length="139" mass="16151">MYKSINVEELYPQLNPKIKEEIQEVYRAKAKYEFLAMVSVILYSIIGLIFIYMFRNIIFKKHYFFNLNSLFNFCKIIIIIGGALFIVSSINNIPKNAYKKAVISLTKLFIMDICDCTSTCHCRNLVISDLHKHGINLLS</sequence>
<keyword evidence="1" id="KW-0472">Membrane</keyword>
<evidence type="ECO:0000313" key="3">
    <source>
        <dbReference type="Proteomes" id="UP000239471"/>
    </source>
</evidence>
<proteinExistence type="predicted"/>
<keyword evidence="3" id="KW-1185">Reference proteome</keyword>
<evidence type="ECO:0000313" key="2">
    <source>
        <dbReference type="EMBL" id="PRR81130.1"/>
    </source>
</evidence>
<reference evidence="2 3" key="1">
    <citation type="submission" date="2018-03" db="EMBL/GenBank/DDBJ databases">
        <title>Genome sequence of Clostridium vincentii DSM 10228.</title>
        <authorList>
            <person name="Poehlein A."/>
            <person name="Daniel R."/>
        </authorList>
    </citation>
    <scope>NUCLEOTIDE SEQUENCE [LARGE SCALE GENOMIC DNA]</scope>
    <source>
        <strain evidence="2 3">DSM 10228</strain>
    </source>
</reference>
<dbReference type="AlphaFoldDB" id="A0A2T0BB60"/>
<keyword evidence="1" id="KW-1133">Transmembrane helix</keyword>
<dbReference type="OrthoDB" id="10014449at2"/>
<dbReference type="RefSeq" id="WP_106060642.1">
    <property type="nucleotide sequence ID" value="NZ_PVXQ01000035.1"/>
</dbReference>
<comment type="caution">
    <text evidence="2">The sequence shown here is derived from an EMBL/GenBank/DDBJ whole genome shotgun (WGS) entry which is preliminary data.</text>
</comment>